<organism evidence="1 2">
    <name type="scientific">Pluteus cervinus</name>
    <dbReference type="NCBI Taxonomy" id="181527"/>
    <lineage>
        <taxon>Eukaryota</taxon>
        <taxon>Fungi</taxon>
        <taxon>Dikarya</taxon>
        <taxon>Basidiomycota</taxon>
        <taxon>Agaricomycotina</taxon>
        <taxon>Agaricomycetes</taxon>
        <taxon>Agaricomycetidae</taxon>
        <taxon>Agaricales</taxon>
        <taxon>Pluteineae</taxon>
        <taxon>Pluteaceae</taxon>
        <taxon>Pluteus</taxon>
    </lineage>
</organism>
<proteinExistence type="predicted"/>
<name>A0ACD3B5Z8_9AGAR</name>
<keyword evidence="1" id="KW-0645">Protease</keyword>
<protein>
    <submittedName>
        <fullName evidence="1">Dipeptidyl aminopeptidase</fullName>
    </submittedName>
</protein>
<accession>A0ACD3B5Z8</accession>
<dbReference type="EMBL" id="ML208273">
    <property type="protein sequence ID" value="TFK73733.1"/>
    <property type="molecule type" value="Genomic_DNA"/>
</dbReference>
<keyword evidence="2" id="KW-1185">Reference proteome</keyword>
<gene>
    <name evidence="1" type="ORF">BDN72DRAFT_834335</name>
</gene>
<reference evidence="1 2" key="1">
    <citation type="journal article" date="2019" name="Nat. Ecol. Evol.">
        <title>Megaphylogeny resolves global patterns of mushroom evolution.</title>
        <authorList>
            <person name="Varga T."/>
            <person name="Krizsan K."/>
            <person name="Foldi C."/>
            <person name="Dima B."/>
            <person name="Sanchez-Garcia M."/>
            <person name="Sanchez-Ramirez S."/>
            <person name="Szollosi G.J."/>
            <person name="Szarkandi J.G."/>
            <person name="Papp V."/>
            <person name="Albert L."/>
            <person name="Andreopoulos W."/>
            <person name="Angelini C."/>
            <person name="Antonin V."/>
            <person name="Barry K.W."/>
            <person name="Bougher N.L."/>
            <person name="Buchanan P."/>
            <person name="Buyck B."/>
            <person name="Bense V."/>
            <person name="Catcheside P."/>
            <person name="Chovatia M."/>
            <person name="Cooper J."/>
            <person name="Damon W."/>
            <person name="Desjardin D."/>
            <person name="Finy P."/>
            <person name="Geml J."/>
            <person name="Haridas S."/>
            <person name="Hughes K."/>
            <person name="Justo A."/>
            <person name="Karasinski D."/>
            <person name="Kautmanova I."/>
            <person name="Kiss B."/>
            <person name="Kocsube S."/>
            <person name="Kotiranta H."/>
            <person name="LaButti K.M."/>
            <person name="Lechner B.E."/>
            <person name="Liimatainen K."/>
            <person name="Lipzen A."/>
            <person name="Lukacs Z."/>
            <person name="Mihaltcheva S."/>
            <person name="Morgado L.N."/>
            <person name="Niskanen T."/>
            <person name="Noordeloos M.E."/>
            <person name="Ohm R.A."/>
            <person name="Ortiz-Santana B."/>
            <person name="Ovrebo C."/>
            <person name="Racz N."/>
            <person name="Riley R."/>
            <person name="Savchenko A."/>
            <person name="Shiryaev A."/>
            <person name="Soop K."/>
            <person name="Spirin V."/>
            <person name="Szebenyi C."/>
            <person name="Tomsovsky M."/>
            <person name="Tulloss R.E."/>
            <person name="Uehling J."/>
            <person name="Grigoriev I.V."/>
            <person name="Vagvolgyi C."/>
            <person name="Papp T."/>
            <person name="Martin F.M."/>
            <person name="Miettinen O."/>
            <person name="Hibbett D.S."/>
            <person name="Nagy L.G."/>
        </authorList>
    </citation>
    <scope>NUCLEOTIDE SEQUENCE [LARGE SCALE GENOMIC DNA]</scope>
    <source>
        <strain evidence="1 2">NL-1719</strain>
    </source>
</reference>
<sequence>MVAPKYDRLVEDNDEEVDHDTSLTRGGYSDDPDTADVVEEDKRGLGSSAAAYGRPPTYYGEGPFDAPSSDEDETLLDKGSQPPLSPNLVERGNTRVVYKSRPSSLRCLIIFIASVVVFSIVVGVLAANSYVGSTFRTHGSKKITMDHVFNGTFSIQKKSLHWVPEAGDGVFSIEEGGVIRLVDLKTNVTRTLVTLSDVTDIQGNRLLFSDWQLSADMQYLLLKADRLKQWRWSSFGNYYVHNIEAKTTHPIIPPSNPPTTAYATWSPTGQSIAYVTHNDLYVLTSPEPDTSPIRVTSSGNASLFHGVPDWVYEEEVFSADFALWWAPDSNKLAFLAFDETLVDEFSFPVYNPTNNADTVIPYTSEVVMKYPKPGYNNPLVSVHVFDLKGFLEDPTFVTLGRPAGDATIELDWNGKQAPDNSIILEVAWVTNSTLIVKEVNRNADDGSVVVFQLGDQFVGGLQEEKSVGKVTRKLGKGGEEGDDGWIDNSQTIHPLPAGLSFQGTESAYLDIVPTPDGYNHIALFSPVDTTKPIFLTSGPWEVTSRIQAVDVDGRLVYFEATSPNGMDRHIYSISLPVNLLDPVKPQEPTSLTDRSKLSAYSSSFSPQAGFYVLSYNGPNVPWQKVIKAGDSAFDYSLTTNEKLLNATLEYEAPNIVFSTIESDGYELNVKEIRPPRMDDSGRTKYPVLFRVYGGPGSQTTELTFSRDWDTYVTCGLQYILVIVDGRGTGFKGRKLRNPVKGNLGYWETVDQISAARIWASKNYVDPKRIGIWGWSYGGFMSSKVVEANAGIHSLAMSVAPVTSWRLYDSIYTERYMNLPEVNPGGYINASISNVTGFTHVEFLLAHGSGDDNVHYANSAHLLDMFTQHQVRNFRFRMFTDSDHSISKRGGRREVYEYLTGFLIEKWGKGGRRRNW</sequence>
<evidence type="ECO:0000313" key="1">
    <source>
        <dbReference type="EMBL" id="TFK73733.1"/>
    </source>
</evidence>
<keyword evidence="1" id="KW-0031">Aminopeptidase</keyword>
<keyword evidence="1" id="KW-0378">Hydrolase</keyword>
<dbReference type="Proteomes" id="UP000308600">
    <property type="component" value="Unassembled WGS sequence"/>
</dbReference>
<evidence type="ECO:0000313" key="2">
    <source>
        <dbReference type="Proteomes" id="UP000308600"/>
    </source>
</evidence>